<comment type="similarity">
    <text evidence="2">Belongs to the GppA/Ppx family. GppA subfamily.</text>
</comment>
<comment type="function">
    <text evidence="2">Catalyzes the conversion of pppGpp to ppGpp. Guanosine pentaphosphate (pppGpp) is a cytoplasmic signaling molecule which together with ppGpp controls the 'stringent response', an adaptive process that allows bacteria to respond to amino acid starvation, resulting in the coordinated regulation of numerous cellular activities.</text>
</comment>
<name>A0ABS8W4K1_9GAMM</name>
<evidence type="ECO:0000256" key="1">
    <source>
        <dbReference type="ARBA" id="ARBA00022801"/>
    </source>
</evidence>
<dbReference type="Gene3D" id="1.10.3210.10">
    <property type="entry name" value="Hypothetical protein af1432"/>
    <property type="match status" value="1"/>
</dbReference>
<dbReference type="InterPro" id="IPR030673">
    <property type="entry name" value="PyroPPase_GppA_Ppx"/>
</dbReference>
<feature type="domain" description="Ppx/GppA phosphatase N-terminal" evidence="3">
    <location>
        <begin position="21"/>
        <end position="300"/>
    </location>
</feature>
<proteinExistence type="inferred from homology"/>
<evidence type="ECO:0000259" key="4">
    <source>
        <dbReference type="Pfam" id="PF21447"/>
    </source>
</evidence>
<protein>
    <recommendedName>
        <fullName evidence="2">Guanosine-5'-triphosphate,3'-diphosphate pyrophosphatase</fullName>
        <ecNumber evidence="2">3.6.1.40</ecNumber>
    </recommendedName>
    <alternativeName>
        <fullName evidence="2">Guanosine pentaphosphate phosphohydrolase</fullName>
    </alternativeName>
    <alternativeName>
        <fullName evidence="2">pppGpp-5'-phosphohydrolase</fullName>
    </alternativeName>
</protein>
<dbReference type="RefSeq" id="WP_345790232.1">
    <property type="nucleotide sequence ID" value="NZ_JAIMJA010000003.1"/>
</dbReference>
<dbReference type="InterPro" id="IPR003695">
    <property type="entry name" value="Ppx_GppA_N"/>
</dbReference>
<accession>A0ABS8W4K1</accession>
<sequence length="499" mass="54754">MSSKSPLYAAIDLGSNSFHMLVVREVEDAIRTIAKVKRKVRLAEGLDDDFNLSHDAMVRGWQCLSLFAEQLQDIPAENIRIVGTATLRLAKNVNTFLEQAETILNHKIDIISGLEEAATIYQGVAQTSCGEGNRLVIDIGGASTELVIGAASDALLLNSVNIGCVTWLKRFFPDQQLNDSNFNAAINGAKQVLKDVAQDYLNLGWQNCVGASGTVQSLQNILKAQGLNEQVTLDKLLELKQQSIECGSLSKLKLQGLSSERLAVFPSGLAILIAIFEYLDIDSMTLAGGALREGLVYSMIGESQYQGVRERTLKSLMSRYQIDQKQALHVKKTAVLLYKAMAEALDLDDEVALPMLTSAATLYEIGLCIEYKKAPQHAAYIIDNIDLPGFTPAQQQLLAALLFNQRGKLALDMFAQQNALDLNHAVSLCRLLRLAIILCMRRTKGSIPDFTLSNNNGAWTLCLPSGWLAEHALRAAELEIEVEQELKAELQLTLVEQPL</sequence>
<comment type="caution">
    <text evidence="5">The sequence shown here is derived from an EMBL/GenBank/DDBJ whole genome shotgun (WGS) entry which is preliminary data.</text>
</comment>
<dbReference type="Pfam" id="PF02541">
    <property type="entry name" value="Ppx-GppA"/>
    <property type="match status" value="1"/>
</dbReference>
<dbReference type="EMBL" id="JAIMJA010000003">
    <property type="protein sequence ID" value="MCE2593889.1"/>
    <property type="molecule type" value="Genomic_DNA"/>
</dbReference>
<dbReference type="NCBIfam" id="NF008260">
    <property type="entry name" value="PRK11031.1"/>
    <property type="match status" value="1"/>
</dbReference>
<dbReference type="EC" id="3.6.1.40" evidence="2"/>
<dbReference type="InterPro" id="IPR050273">
    <property type="entry name" value="GppA/Ppx_hydrolase"/>
</dbReference>
<keyword evidence="6" id="KW-1185">Reference proteome</keyword>
<dbReference type="PIRSF" id="PIRSF001267">
    <property type="entry name" value="Pyrophosphatase_GppA_Ppx"/>
    <property type="match status" value="1"/>
</dbReference>
<dbReference type="Proteomes" id="UP001201273">
    <property type="component" value="Unassembled WGS sequence"/>
</dbReference>
<dbReference type="InterPro" id="IPR048950">
    <property type="entry name" value="Ppx_GppA_C"/>
</dbReference>
<dbReference type="HAMAP" id="MF_01550">
    <property type="entry name" value="GppA"/>
    <property type="match status" value="1"/>
</dbReference>
<dbReference type="GO" id="GO:0008894">
    <property type="term" value="F:guanosine-5'-triphosphate,3'-diphosphate diphosphatase activity"/>
    <property type="evidence" value="ECO:0007669"/>
    <property type="project" value="UniProtKB-EC"/>
</dbReference>
<dbReference type="SUPFAM" id="SSF53067">
    <property type="entry name" value="Actin-like ATPase domain"/>
    <property type="match status" value="2"/>
</dbReference>
<organism evidence="5 6">
    <name type="scientific">Motilimonas cestriensis</name>
    <dbReference type="NCBI Taxonomy" id="2742685"/>
    <lineage>
        <taxon>Bacteria</taxon>
        <taxon>Pseudomonadati</taxon>
        <taxon>Pseudomonadota</taxon>
        <taxon>Gammaproteobacteria</taxon>
        <taxon>Alteromonadales</taxon>
        <taxon>Alteromonadales genera incertae sedis</taxon>
        <taxon>Motilimonas</taxon>
    </lineage>
</organism>
<comment type="catalytic activity">
    <reaction evidence="2">
        <text>guanosine 3'-diphosphate 5'-triphosphate + H2O = guanosine 3',5'-bis(diphosphate) + phosphate + H(+)</text>
        <dbReference type="Rhea" id="RHEA:13073"/>
        <dbReference type="ChEBI" id="CHEBI:15377"/>
        <dbReference type="ChEBI" id="CHEBI:15378"/>
        <dbReference type="ChEBI" id="CHEBI:43474"/>
        <dbReference type="ChEBI" id="CHEBI:77828"/>
        <dbReference type="ChEBI" id="CHEBI:142410"/>
        <dbReference type="EC" id="3.6.1.40"/>
    </reaction>
</comment>
<dbReference type="Gene3D" id="3.30.420.40">
    <property type="match status" value="1"/>
</dbReference>
<gene>
    <name evidence="2 5" type="primary">gppA</name>
    <name evidence="5" type="ORF">K6Y31_03565</name>
</gene>
<dbReference type="PANTHER" id="PTHR30005">
    <property type="entry name" value="EXOPOLYPHOSPHATASE"/>
    <property type="match status" value="1"/>
</dbReference>
<evidence type="ECO:0000259" key="3">
    <source>
        <dbReference type="Pfam" id="PF02541"/>
    </source>
</evidence>
<evidence type="ECO:0000256" key="2">
    <source>
        <dbReference type="HAMAP-Rule" id="MF_01550"/>
    </source>
</evidence>
<comment type="pathway">
    <text evidence="2">Purine metabolism; ppGpp biosynthesis; ppGpp from GTP: step 2/2.</text>
</comment>
<dbReference type="PANTHER" id="PTHR30005:SF0">
    <property type="entry name" value="RETROGRADE REGULATION PROTEIN 2"/>
    <property type="match status" value="1"/>
</dbReference>
<dbReference type="InterPro" id="IPR043129">
    <property type="entry name" value="ATPase_NBD"/>
</dbReference>
<evidence type="ECO:0000313" key="5">
    <source>
        <dbReference type="EMBL" id="MCE2593889.1"/>
    </source>
</evidence>
<reference evidence="5 6" key="1">
    <citation type="journal article" date="2022" name="Environ. Microbiol. Rep.">
        <title>Eco-phylogenetic analyses reveal divergent evolution of vitamin B12 metabolism in the marine bacterial family 'Psychromonadaceae'.</title>
        <authorList>
            <person name="Jin X."/>
            <person name="Yang Y."/>
            <person name="Cao H."/>
            <person name="Gao B."/>
            <person name="Zhao Z."/>
        </authorList>
    </citation>
    <scope>NUCLEOTIDE SEQUENCE [LARGE SCALE GENOMIC DNA]</scope>
    <source>
        <strain evidence="5 6">MKS20</strain>
    </source>
</reference>
<dbReference type="Pfam" id="PF21447">
    <property type="entry name" value="Ppx-GppA_III"/>
    <property type="match status" value="1"/>
</dbReference>
<keyword evidence="1 2" id="KW-0378">Hydrolase</keyword>
<dbReference type="Gene3D" id="3.30.420.150">
    <property type="entry name" value="Exopolyphosphatase. Domain 2"/>
    <property type="match status" value="1"/>
</dbReference>
<dbReference type="SUPFAM" id="SSF109604">
    <property type="entry name" value="HD-domain/PDEase-like"/>
    <property type="match status" value="1"/>
</dbReference>
<feature type="domain" description="Ppx/GppA phosphatase C-terminal" evidence="4">
    <location>
        <begin position="308"/>
        <end position="481"/>
    </location>
</feature>
<dbReference type="InterPro" id="IPR023709">
    <property type="entry name" value="Guo-5TP_3DP_PyrP"/>
</dbReference>
<evidence type="ECO:0000313" key="6">
    <source>
        <dbReference type="Proteomes" id="UP001201273"/>
    </source>
</evidence>